<dbReference type="InterPro" id="IPR002867">
    <property type="entry name" value="IBR_dom"/>
</dbReference>
<dbReference type="PROSITE" id="PS50908">
    <property type="entry name" value="RWD"/>
    <property type="match status" value="1"/>
</dbReference>
<evidence type="ECO:0000256" key="1">
    <source>
        <dbReference type="ARBA" id="ARBA00001798"/>
    </source>
</evidence>
<evidence type="ECO:0000256" key="7">
    <source>
        <dbReference type="ARBA" id="ARBA00022723"/>
    </source>
</evidence>
<evidence type="ECO:0000313" key="19">
    <source>
        <dbReference type="Proteomes" id="UP001295684"/>
    </source>
</evidence>
<dbReference type="SMART" id="SM00184">
    <property type="entry name" value="RING"/>
    <property type="match status" value="2"/>
</dbReference>
<proteinExistence type="predicted"/>
<dbReference type="Pfam" id="PF05773">
    <property type="entry name" value="RWD"/>
    <property type="match status" value="1"/>
</dbReference>
<reference evidence="18" key="1">
    <citation type="submission" date="2023-07" db="EMBL/GenBank/DDBJ databases">
        <authorList>
            <consortium name="AG Swart"/>
            <person name="Singh M."/>
            <person name="Singh A."/>
            <person name="Seah K."/>
            <person name="Emmerich C."/>
        </authorList>
    </citation>
    <scope>NUCLEOTIDE SEQUENCE</scope>
    <source>
        <strain evidence="18">DP1</strain>
    </source>
</reference>
<dbReference type="PROSITE" id="PS50089">
    <property type="entry name" value="ZF_RING_2"/>
    <property type="match status" value="1"/>
</dbReference>
<keyword evidence="13" id="KW-0472">Membrane</keyword>
<dbReference type="Gene3D" id="3.30.40.10">
    <property type="entry name" value="Zinc/RING finger domain, C3HC4 (zinc finger)"/>
    <property type="match status" value="1"/>
</dbReference>
<keyword evidence="7" id="KW-0479">Metal-binding</keyword>
<dbReference type="GO" id="GO:0005737">
    <property type="term" value="C:cytoplasm"/>
    <property type="evidence" value="ECO:0007669"/>
    <property type="project" value="UniProtKB-ARBA"/>
</dbReference>
<dbReference type="PROSITE" id="PS51873">
    <property type="entry name" value="TRIAD"/>
    <property type="match status" value="1"/>
</dbReference>
<evidence type="ECO:0000256" key="9">
    <source>
        <dbReference type="ARBA" id="ARBA00022771"/>
    </source>
</evidence>
<evidence type="ECO:0000256" key="12">
    <source>
        <dbReference type="ARBA" id="ARBA00022989"/>
    </source>
</evidence>
<accession>A0AAD1XBA5</accession>
<evidence type="ECO:0000256" key="8">
    <source>
        <dbReference type="ARBA" id="ARBA00022737"/>
    </source>
</evidence>
<feature type="domain" description="RING-type" evidence="15">
    <location>
        <begin position="242"/>
        <end position="291"/>
    </location>
</feature>
<evidence type="ECO:0000256" key="13">
    <source>
        <dbReference type="ARBA" id="ARBA00023136"/>
    </source>
</evidence>
<keyword evidence="6" id="KW-0812">Transmembrane</keyword>
<dbReference type="InterPro" id="IPR006575">
    <property type="entry name" value="RWD_dom"/>
</dbReference>
<evidence type="ECO:0000256" key="11">
    <source>
        <dbReference type="ARBA" id="ARBA00022833"/>
    </source>
</evidence>
<dbReference type="GO" id="GO:0061630">
    <property type="term" value="F:ubiquitin protein ligase activity"/>
    <property type="evidence" value="ECO:0007669"/>
    <property type="project" value="UniProtKB-EC"/>
</dbReference>
<evidence type="ECO:0000259" key="16">
    <source>
        <dbReference type="PROSITE" id="PS50908"/>
    </source>
</evidence>
<evidence type="ECO:0000259" key="17">
    <source>
        <dbReference type="PROSITE" id="PS51873"/>
    </source>
</evidence>
<dbReference type="InterPro" id="IPR016135">
    <property type="entry name" value="UBQ-conjugating_enzyme/RWD"/>
</dbReference>
<dbReference type="FunFam" id="3.30.40.10:FF:000051">
    <property type="entry name" value="RBR-type E3 ubiquitin transferase"/>
    <property type="match status" value="1"/>
</dbReference>
<dbReference type="GO" id="GO:0008270">
    <property type="term" value="F:zinc ion binding"/>
    <property type="evidence" value="ECO:0007669"/>
    <property type="project" value="UniProtKB-KW"/>
</dbReference>
<keyword evidence="5" id="KW-0808">Transferase</keyword>
<dbReference type="SUPFAM" id="SSF57850">
    <property type="entry name" value="RING/U-box"/>
    <property type="match status" value="4"/>
</dbReference>
<dbReference type="InterPro" id="IPR013083">
    <property type="entry name" value="Znf_RING/FYVE/PHD"/>
</dbReference>
<dbReference type="Gene3D" id="1.20.120.1750">
    <property type="match status" value="1"/>
</dbReference>
<dbReference type="InterPro" id="IPR017907">
    <property type="entry name" value="Znf_RING_CS"/>
</dbReference>
<evidence type="ECO:0000256" key="3">
    <source>
        <dbReference type="ARBA" id="ARBA00004906"/>
    </source>
</evidence>
<dbReference type="Gene3D" id="3.10.110.10">
    <property type="entry name" value="Ubiquitin Conjugating Enzyme"/>
    <property type="match status" value="1"/>
</dbReference>
<evidence type="ECO:0000256" key="6">
    <source>
        <dbReference type="ARBA" id="ARBA00022692"/>
    </source>
</evidence>
<dbReference type="GO" id="GO:0031090">
    <property type="term" value="C:organelle membrane"/>
    <property type="evidence" value="ECO:0007669"/>
    <property type="project" value="UniProtKB-ARBA"/>
</dbReference>
<protein>
    <recommendedName>
        <fullName evidence="4">RBR-type E3 ubiquitin transferase</fullName>
        <ecNumber evidence="4">2.3.2.31</ecNumber>
    </recommendedName>
</protein>
<dbReference type="SUPFAM" id="SSF54495">
    <property type="entry name" value="UBC-like"/>
    <property type="match status" value="1"/>
</dbReference>
<keyword evidence="10" id="KW-0833">Ubl conjugation pathway</keyword>
<evidence type="ECO:0000256" key="2">
    <source>
        <dbReference type="ARBA" id="ARBA00004167"/>
    </source>
</evidence>
<keyword evidence="19" id="KW-1185">Reference proteome</keyword>
<keyword evidence="11" id="KW-0862">Zinc</keyword>
<gene>
    <name evidence="18" type="ORF">ECRASSUSDP1_LOCUS5981</name>
</gene>
<comment type="pathway">
    <text evidence="3">Protein modification; protein ubiquitination.</text>
</comment>
<dbReference type="InterPro" id="IPR044066">
    <property type="entry name" value="TRIAD_supradom"/>
</dbReference>
<dbReference type="GO" id="GO:0016567">
    <property type="term" value="P:protein ubiquitination"/>
    <property type="evidence" value="ECO:0007669"/>
    <property type="project" value="InterPro"/>
</dbReference>
<dbReference type="InterPro" id="IPR001841">
    <property type="entry name" value="Znf_RING"/>
</dbReference>
<keyword evidence="12" id="KW-1133">Transmembrane helix</keyword>
<feature type="domain" description="RWD" evidence="16">
    <location>
        <begin position="46"/>
        <end position="200"/>
    </location>
</feature>
<evidence type="ECO:0000256" key="14">
    <source>
        <dbReference type="PROSITE-ProRule" id="PRU00175"/>
    </source>
</evidence>
<dbReference type="Pfam" id="PF22191">
    <property type="entry name" value="IBR_1"/>
    <property type="match status" value="1"/>
</dbReference>
<dbReference type="AlphaFoldDB" id="A0AAD1XBA5"/>
<evidence type="ECO:0000259" key="15">
    <source>
        <dbReference type="PROSITE" id="PS50089"/>
    </source>
</evidence>
<comment type="subcellular location">
    <subcellularLocation>
        <location evidence="2">Membrane</location>
        <topology evidence="2">Single-pass membrane protein</topology>
    </subcellularLocation>
</comment>
<dbReference type="Pfam" id="PF01485">
    <property type="entry name" value="IBR"/>
    <property type="match status" value="2"/>
</dbReference>
<comment type="catalytic activity">
    <reaction evidence="1">
        <text>[E2 ubiquitin-conjugating enzyme]-S-ubiquitinyl-L-cysteine + [acceptor protein]-L-lysine = [E2 ubiquitin-conjugating enzyme]-L-cysteine + [acceptor protein]-N(6)-ubiquitinyl-L-lysine.</text>
        <dbReference type="EC" id="2.3.2.31"/>
    </reaction>
</comment>
<dbReference type="EMBL" id="CAMPGE010005796">
    <property type="protein sequence ID" value="CAI2364636.1"/>
    <property type="molecule type" value="Genomic_DNA"/>
</dbReference>
<dbReference type="Proteomes" id="UP001295684">
    <property type="component" value="Unassembled WGS sequence"/>
</dbReference>
<dbReference type="SMART" id="SM00647">
    <property type="entry name" value="IBR"/>
    <property type="match status" value="2"/>
</dbReference>
<organism evidence="18 19">
    <name type="scientific">Euplotes crassus</name>
    <dbReference type="NCBI Taxonomy" id="5936"/>
    <lineage>
        <taxon>Eukaryota</taxon>
        <taxon>Sar</taxon>
        <taxon>Alveolata</taxon>
        <taxon>Ciliophora</taxon>
        <taxon>Intramacronucleata</taxon>
        <taxon>Spirotrichea</taxon>
        <taxon>Hypotrichia</taxon>
        <taxon>Euplotida</taxon>
        <taxon>Euplotidae</taxon>
        <taxon>Moneuplotes</taxon>
    </lineage>
</organism>
<name>A0AAD1XBA5_EUPCR</name>
<dbReference type="EC" id="2.3.2.31" evidence="4"/>
<sequence length="553" mass="64234">MKEYPPDKLEKTRESQNTLLLKEFDHLDLNSLTASEIQSNIDEICMEVDTLESILLSEIKVHDDFYPTVTVQTNLGPCDLIVYKTITLQIFPEESIPTKLTKIMSEESESEGTDDTEIKEEKKVKVKISNITNLPSFTVKVMLPVSYPSRTPPIIELPATDLFKKWESVIMPEFQKIYDSEGSTCVYEWYNYLHCEFVAHFKERFNLDSLSLTVTSKKSYEELQRKSRDTLQYQLGRRAHCCMICFNHFYGSSLFVIANCEHFFCKACLKFYCENLISQGKVNEIKCPELKCGKTISDSDLELIVSDEFYKKIFKFRFANEIDLAEDKTWCPEENCDGVARIVGGNLFGECAKCYFRFCLSCNHFYHSGRRCPVLSLGRNQFAKMTKKQQEEFLKEKLNDFYVLKHCKNCPNCHARISKISGCNKMVCRECGIYFCWKCLSIIKGYDHFNLNPDCWDFTDTDVGYLTNKEVDEVKETIDDRDMENSVKCPHCDRVVEKTNSSNYLRCSACFTHLCFYCGNMAEKDHYEKYSCFSVTNLAKHRTVNIIAEEIGW</sequence>
<comment type="caution">
    <text evidence="18">The sequence shown here is derived from an EMBL/GenBank/DDBJ whole genome shotgun (WGS) entry which is preliminary data.</text>
</comment>
<evidence type="ECO:0000256" key="4">
    <source>
        <dbReference type="ARBA" id="ARBA00012251"/>
    </source>
</evidence>
<dbReference type="PROSITE" id="PS00518">
    <property type="entry name" value="ZF_RING_1"/>
    <property type="match status" value="1"/>
</dbReference>
<dbReference type="InterPro" id="IPR031127">
    <property type="entry name" value="E3_UB_ligase_RBR"/>
</dbReference>
<dbReference type="PANTHER" id="PTHR11685">
    <property type="entry name" value="RBR FAMILY RING FINGER AND IBR DOMAIN-CONTAINING"/>
    <property type="match status" value="1"/>
</dbReference>
<keyword evidence="9 14" id="KW-0863">Zinc-finger</keyword>
<evidence type="ECO:0000313" key="18">
    <source>
        <dbReference type="EMBL" id="CAI2364636.1"/>
    </source>
</evidence>
<feature type="domain" description="RING-type" evidence="17">
    <location>
        <begin position="238"/>
        <end position="455"/>
    </location>
</feature>
<keyword evidence="8" id="KW-0677">Repeat</keyword>
<evidence type="ECO:0000256" key="5">
    <source>
        <dbReference type="ARBA" id="ARBA00022679"/>
    </source>
</evidence>
<evidence type="ECO:0000256" key="10">
    <source>
        <dbReference type="ARBA" id="ARBA00022786"/>
    </source>
</evidence>